<reference evidence="2 3" key="1">
    <citation type="submission" date="2018-07" db="EMBL/GenBank/DDBJ databases">
        <title>New species, Clostridium PI-S10-A1B.</title>
        <authorList>
            <person name="Krishna G."/>
            <person name="Summeta K."/>
            <person name="Shikha S."/>
            <person name="Prabhu P.B."/>
            <person name="Suresh K."/>
        </authorList>
    </citation>
    <scope>NUCLEOTIDE SEQUENCE [LARGE SCALE GENOMIC DNA]</scope>
    <source>
        <strain evidence="2 3">PI-S10-A1B</strain>
    </source>
</reference>
<evidence type="ECO:0000313" key="3">
    <source>
        <dbReference type="Proteomes" id="UP000260680"/>
    </source>
</evidence>
<sequence length="157" mass="17208">MGKVWKVKVDEKEYEIRLKGNKVLVNNEVNKLKDFLVKREWFQTAYAVNIGTKKALLIVSSLIGGTKLVIDEKDCATGETYVPVNIPKWSYVFMALHMINLINGLLGAAIGLIGCSATVSISSNTKIHIAARVALDFVVLILVYALVFGIGLSLAQL</sequence>
<dbReference type="EMBL" id="QOHO01000016">
    <property type="protein sequence ID" value="RFZ79899.1"/>
    <property type="molecule type" value="Genomic_DNA"/>
</dbReference>
<comment type="caution">
    <text evidence="2">The sequence shown here is derived from an EMBL/GenBank/DDBJ whole genome shotgun (WGS) entry which is preliminary data.</text>
</comment>
<proteinExistence type="predicted"/>
<dbReference type="RefSeq" id="WP_117415996.1">
    <property type="nucleotide sequence ID" value="NZ_QOHO01000016.1"/>
</dbReference>
<keyword evidence="1" id="KW-0812">Transmembrane</keyword>
<evidence type="ECO:0000256" key="1">
    <source>
        <dbReference type="SAM" id="Phobius"/>
    </source>
</evidence>
<feature type="transmembrane region" description="Helical" evidence="1">
    <location>
        <begin position="91"/>
        <end position="121"/>
    </location>
</feature>
<name>A0A3E2NFU4_9FIRM</name>
<evidence type="ECO:0000313" key="2">
    <source>
        <dbReference type="EMBL" id="RFZ79899.1"/>
    </source>
</evidence>
<protein>
    <submittedName>
        <fullName evidence="2">Uncharacterized protein</fullName>
    </submittedName>
</protein>
<dbReference type="OrthoDB" id="2061949at2"/>
<accession>A0A3E2NFU4</accession>
<gene>
    <name evidence="2" type="ORF">DS742_05415</name>
</gene>
<dbReference type="AlphaFoldDB" id="A0A3E2NFU4"/>
<keyword evidence="1" id="KW-1133">Transmembrane helix</keyword>
<keyword evidence="1" id="KW-0472">Membrane</keyword>
<feature type="transmembrane region" description="Helical" evidence="1">
    <location>
        <begin position="133"/>
        <end position="155"/>
    </location>
</feature>
<dbReference type="Proteomes" id="UP000260680">
    <property type="component" value="Unassembled WGS sequence"/>
</dbReference>
<organism evidence="2 3">
    <name type="scientific">Lacrimispora amygdalina</name>
    <dbReference type="NCBI Taxonomy" id="253257"/>
    <lineage>
        <taxon>Bacteria</taxon>
        <taxon>Bacillati</taxon>
        <taxon>Bacillota</taxon>
        <taxon>Clostridia</taxon>
        <taxon>Lachnospirales</taxon>
        <taxon>Lachnospiraceae</taxon>
        <taxon>Lacrimispora</taxon>
    </lineage>
</organism>